<protein>
    <submittedName>
        <fullName evidence="1">Uncharacterized protein</fullName>
    </submittedName>
</protein>
<sequence length="75" mass="8880">MKPKKMRIVLSSTETRSLRSKVRHRLNKRFSLLTPSEVHFLNQMDEELPLMIAISPAQLEWLVDILERTKSKYGR</sequence>
<name>A0ABS5IHL3_9PROT</name>
<reference evidence="1 2" key="1">
    <citation type="submission" date="2021-04" db="EMBL/GenBank/DDBJ databases">
        <title>Magnetospirillum sulfuroxidans sp. nov., a facultative chemolithoautotrophic sulfur-oxidizing alphaproteobacterium isolated from freshwater sediment and proposals for Paramagetospirillum gen. nov., and Magnetospirillaceae fam. nov.</title>
        <authorList>
            <person name="Koziaeva V."/>
            <person name="Geelhoed J.S."/>
            <person name="Sorokin D.Y."/>
            <person name="Grouzdev D.S."/>
        </authorList>
    </citation>
    <scope>NUCLEOTIDE SEQUENCE [LARGE SCALE GENOMIC DNA]</scope>
    <source>
        <strain evidence="1 2">J10</strain>
    </source>
</reference>
<gene>
    <name evidence="1" type="ORF">KEC16_19520</name>
</gene>
<dbReference type="EMBL" id="JAGTUF010000045">
    <property type="protein sequence ID" value="MBR9973915.1"/>
    <property type="molecule type" value="Genomic_DNA"/>
</dbReference>
<accession>A0ABS5IHL3</accession>
<evidence type="ECO:0000313" key="1">
    <source>
        <dbReference type="EMBL" id="MBR9973915.1"/>
    </source>
</evidence>
<organism evidence="1 2">
    <name type="scientific">Magnetospirillum sulfuroxidans</name>
    <dbReference type="NCBI Taxonomy" id="611300"/>
    <lineage>
        <taxon>Bacteria</taxon>
        <taxon>Pseudomonadati</taxon>
        <taxon>Pseudomonadota</taxon>
        <taxon>Alphaproteobacteria</taxon>
        <taxon>Rhodospirillales</taxon>
        <taxon>Rhodospirillaceae</taxon>
        <taxon>Magnetospirillum</taxon>
    </lineage>
</organism>
<evidence type="ECO:0000313" key="2">
    <source>
        <dbReference type="Proteomes" id="UP000680714"/>
    </source>
</evidence>
<keyword evidence="2" id="KW-1185">Reference proteome</keyword>
<dbReference type="RefSeq" id="WP_211552081.1">
    <property type="nucleotide sequence ID" value="NZ_JAGTUF010000045.1"/>
</dbReference>
<proteinExistence type="predicted"/>
<dbReference type="Proteomes" id="UP000680714">
    <property type="component" value="Unassembled WGS sequence"/>
</dbReference>
<comment type="caution">
    <text evidence="1">The sequence shown here is derived from an EMBL/GenBank/DDBJ whole genome shotgun (WGS) entry which is preliminary data.</text>
</comment>